<comment type="caution">
    <text evidence="1">The sequence shown here is derived from an EMBL/GenBank/DDBJ whole genome shotgun (WGS) entry which is preliminary data.</text>
</comment>
<name>A0ABD0KC88_9CAEN</name>
<organism evidence="1 2">
    <name type="scientific">Batillaria attramentaria</name>
    <dbReference type="NCBI Taxonomy" id="370345"/>
    <lineage>
        <taxon>Eukaryota</taxon>
        <taxon>Metazoa</taxon>
        <taxon>Spiralia</taxon>
        <taxon>Lophotrochozoa</taxon>
        <taxon>Mollusca</taxon>
        <taxon>Gastropoda</taxon>
        <taxon>Caenogastropoda</taxon>
        <taxon>Sorbeoconcha</taxon>
        <taxon>Cerithioidea</taxon>
        <taxon>Batillariidae</taxon>
        <taxon>Batillaria</taxon>
    </lineage>
</organism>
<proteinExistence type="predicted"/>
<dbReference type="AlphaFoldDB" id="A0ABD0KC88"/>
<dbReference type="Proteomes" id="UP001519460">
    <property type="component" value="Unassembled WGS sequence"/>
</dbReference>
<sequence>MWLLQQLTGNFNKPNGLIACEPFRNHGDLFAPLWPDELCYNTGTGGKVYGMYVQSSFAQETCLGATACCILAIHDGCETADESE</sequence>
<dbReference type="EMBL" id="JACVVK020000206">
    <property type="protein sequence ID" value="KAK7484667.1"/>
    <property type="molecule type" value="Genomic_DNA"/>
</dbReference>
<reference evidence="1 2" key="1">
    <citation type="journal article" date="2023" name="Sci. Data">
        <title>Genome assembly of the Korean intertidal mud-creeper Batillaria attramentaria.</title>
        <authorList>
            <person name="Patra A.K."/>
            <person name="Ho P.T."/>
            <person name="Jun S."/>
            <person name="Lee S.J."/>
            <person name="Kim Y."/>
            <person name="Won Y.J."/>
        </authorList>
    </citation>
    <scope>NUCLEOTIDE SEQUENCE [LARGE SCALE GENOMIC DNA]</scope>
    <source>
        <strain evidence="1">Wonlab-2016</strain>
    </source>
</reference>
<accession>A0ABD0KC88</accession>
<evidence type="ECO:0000313" key="2">
    <source>
        <dbReference type="Proteomes" id="UP001519460"/>
    </source>
</evidence>
<gene>
    <name evidence="1" type="ORF">BaRGS_00024075</name>
</gene>
<protein>
    <submittedName>
        <fullName evidence="1">Uncharacterized protein</fullName>
    </submittedName>
</protein>
<keyword evidence="2" id="KW-1185">Reference proteome</keyword>
<evidence type="ECO:0000313" key="1">
    <source>
        <dbReference type="EMBL" id="KAK7484667.1"/>
    </source>
</evidence>